<dbReference type="AlphaFoldDB" id="A0A154MN27"/>
<evidence type="ECO:0000313" key="5">
    <source>
        <dbReference type="Proteomes" id="UP000186883"/>
    </source>
</evidence>
<accession>A0A154MN27</accession>
<organism evidence="2 4">
    <name type="scientific">Amycolatopsis regifaucium</name>
    <dbReference type="NCBI Taxonomy" id="546365"/>
    <lineage>
        <taxon>Bacteria</taxon>
        <taxon>Bacillati</taxon>
        <taxon>Actinomycetota</taxon>
        <taxon>Actinomycetes</taxon>
        <taxon>Pseudonocardiales</taxon>
        <taxon>Pseudonocardiaceae</taxon>
        <taxon>Amycolatopsis</taxon>
    </lineage>
</organism>
<name>A0A154MN27_9PSEU</name>
<evidence type="ECO:0000313" key="3">
    <source>
        <dbReference type="EMBL" id="OKA10581.1"/>
    </source>
</evidence>
<evidence type="ECO:0000313" key="2">
    <source>
        <dbReference type="EMBL" id="KZB85665.1"/>
    </source>
</evidence>
<comment type="caution">
    <text evidence="2">The sequence shown here is derived from an EMBL/GenBank/DDBJ whole genome shotgun (WGS) entry which is preliminary data.</text>
</comment>
<evidence type="ECO:0000313" key="4">
    <source>
        <dbReference type="Proteomes" id="UP000076321"/>
    </source>
</evidence>
<proteinExistence type="predicted"/>
<dbReference type="EMBL" id="LQCI01000010">
    <property type="protein sequence ID" value="KZB85665.1"/>
    <property type="molecule type" value="Genomic_DNA"/>
</dbReference>
<protein>
    <submittedName>
        <fullName evidence="2">Uncharacterized protein</fullName>
    </submittedName>
</protein>
<feature type="region of interest" description="Disordered" evidence="1">
    <location>
        <begin position="21"/>
        <end position="46"/>
    </location>
</feature>
<reference evidence="2 4" key="1">
    <citation type="submission" date="2015-12" db="EMBL/GenBank/DDBJ databases">
        <title>Amycolatopsis regifaucium genome sequencing and assembly.</title>
        <authorList>
            <person name="Mayilraj S."/>
        </authorList>
    </citation>
    <scope>NUCLEOTIDE SEQUENCE [LARGE SCALE GENOMIC DNA]</scope>
    <source>
        <strain evidence="2 4">GY080</strain>
    </source>
</reference>
<dbReference type="EMBL" id="LOBU02000004">
    <property type="protein sequence ID" value="OKA10581.1"/>
    <property type="molecule type" value="Genomic_DNA"/>
</dbReference>
<dbReference type="Proteomes" id="UP000186883">
    <property type="component" value="Unassembled WGS sequence"/>
</dbReference>
<dbReference type="Proteomes" id="UP000076321">
    <property type="component" value="Unassembled WGS sequence"/>
</dbReference>
<reference evidence="3 5" key="2">
    <citation type="submission" date="2016-11" db="EMBL/GenBank/DDBJ databases">
        <title>Genome sequencing of Amycolatopsis regifaucium.</title>
        <authorList>
            <person name="Mayilraj S."/>
            <person name="Kaur N."/>
        </authorList>
    </citation>
    <scope>NUCLEOTIDE SEQUENCE [LARGE SCALE GENOMIC DNA]</scope>
    <source>
        <strain evidence="3 5">GY080</strain>
    </source>
</reference>
<sequence length="75" mass="8325">MLAMPLRPLDRALIGMTEQRMAKRRVSSNAGPAAEQAAGRPAREPDTRLTFEFLSGEGREYTKHVFALHNAFAPN</sequence>
<gene>
    <name evidence="3" type="ORF">ATP06_0204055</name>
    <name evidence="2" type="ORF">AVL48_29855</name>
</gene>
<evidence type="ECO:0000256" key="1">
    <source>
        <dbReference type="SAM" id="MobiDB-lite"/>
    </source>
</evidence>
<keyword evidence="5" id="KW-1185">Reference proteome</keyword>